<name>A0A4U6D3W1_9BACT</name>
<dbReference type="RefSeq" id="WP_137340281.1">
    <property type="nucleotide sequence ID" value="NZ_BSQH01000006.1"/>
</dbReference>
<gene>
    <name evidence="2" type="ORF">FDK13_12245</name>
</gene>
<dbReference type="Proteomes" id="UP000304900">
    <property type="component" value="Unassembled WGS sequence"/>
</dbReference>
<feature type="transmembrane region" description="Helical" evidence="1">
    <location>
        <begin position="200"/>
        <end position="219"/>
    </location>
</feature>
<sequence length="374" mass="42182">MNLLDIPIVSTAIAIVISWALYALFCSYFLETWVQIMAERGRFMKNYLYLQLMDNSNGVNWAEKIYSHGTIDLLSRDPKKPTNDISPKLFAETLIEVVGSSRLVQNRVDELKNESWVVNYKSQVLKNFKFGTQILNPSDLVALFNQAMLSAELKSSGGKDSDEPNEAELYGHLTEYLENWFGELTERLSLWYKKKTRERLFYIGALIGIIINVDSLQLFSFYEENPVAKAAIIQYYQDHPEIRPAVQDNTTGKDVSKMVPEATDGTIGGNADNINQDSLLKARFAENAVVQSKLFAKNDSLNASNSQFVKSMDSLIVASKIPVGWKYNLFSKRAGMDWEDYLLKILGVLISGLAASFGAPFWFDLLKKATSSKI</sequence>
<dbReference type="EMBL" id="SZVO01000005">
    <property type="protein sequence ID" value="TKT91912.1"/>
    <property type="molecule type" value="Genomic_DNA"/>
</dbReference>
<feature type="transmembrane region" description="Helical" evidence="1">
    <location>
        <begin position="6"/>
        <end position="30"/>
    </location>
</feature>
<evidence type="ECO:0000313" key="3">
    <source>
        <dbReference type="Proteomes" id="UP000304900"/>
    </source>
</evidence>
<proteinExistence type="predicted"/>
<protein>
    <submittedName>
        <fullName evidence="2">Uncharacterized protein</fullName>
    </submittedName>
</protein>
<keyword evidence="3" id="KW-1185">Reference proteome</keyword>
<dbReference type="AlphaFoldDB" id="A0A4U6D3W1"/>
<keyword evidence="1" id="KW-1133">Transmembrane helix</keyword>
<accession>A0A4U6D3W1</accession>
<reference evidence="2 3" key="1">
    <citation type="submission" date="2019-05" db="EMBL/GenBank/DDBJ databases">
        <title>Dyadobacter AR-3-8 sp. nov., isolated from arctic soil.</title>
        <authorList>
            <person name="Chaudhary D.K."/>
        </authorList>
    </citation>
    <scope>NUCLEOTIDE SEQUENCE [LARGE SCALE GENOMIC DNA]</scope>
    <source>
        <strain evidence="2 3">AR-3-8</strain>
    </source>
</reference>
<evidence type="ECO:0000256" key="1">
    <source>
        <dbReference type="SAM" id="Phobius"/>
    </source>
</evidence>
<keyword evidence="1" id="KW-0472">Membrane</keyword>
<keyword evidence="1" id="KW-0812">Transmembrane</keyword>
<feature type="transmembrane region" description="Helical" evidence="1">
    <location>
        <begin position="341"/>
        <end position="363"/>
    </location>
</feature>
<dbReference type="OrthoDB" id="6286374at2"/>
<evidence type="ECO:0000313" key="2">
    <source>
        <dbReference type="EMBL" id="TKT91912.1"/>
    </source>
</evidence>
<organism evidence="2 3">
    <name type="scientific">Dyadobacter frigoris</name>
    <dbReference type="NCBI Taxonomy" id="2576211"/>
    <lineage>
        <taxon>Bacteria</taxon>
        <taxon>Pseudomonadati</taxon>
        <taxon>Bacteroidota</taxon>
        <taxon>Cytophagia</taxon>
        <taxon>Cytophagales</taxon>
        <taxon>Spirosomataceae</taxon>
        <taxon>Dyadobacter</taxon>
    </lineage>
</organism>
<comment type="caution">
    <text evidence="2">The sequence shown here is derived from an EMBL/GenBank/DDBJ whole genome shotgun (WGS) entry which is preliminary data.</text>
</comment>